<evidence type="ECO:0000313" key="5">
    <source>
        <dbReference type="EMBL" id="ATL47894.1"/>
    </source>
</evidence>
<reference evidence="5 6" key="1">
    <citation type="submission" date="2017-10" db="EMBL/GenBank/DDBJ databases">
        <title>Paenichitinophaga pekingensis gen. nov., sp. nov., isolated from activated sludge.</title>
        <authorList>
            <person name="Jin D."/>
            <person name="Kong X."/>
            <person name="Deng Y."/>
            <person name="Bai Z."/>
        </authorList>
    </citation>
    <scope>NUCLEOTIDE SEQUENCE [LARGE SCALE GENOMIC DNA]</scope>
    <source>
        <strain evidence="5 6">13</strain>
    </source>
</reference>
<dbReference type="OrthoDB" id="9764377at2"/>
<keyword evidence="6" id="KW-1185">Reference proteome</keyword>
<dbReference type="PANTHER" id="PTHR43751">
    <property type="entry name" value="SULFATASE"/>
    <property type="match status" value="1"/>
</dbReference>
<evidence type="ECO:0000256" key="3">
    <source>
        <dbReference type="SAM" id="SignalP"/>
    </source>
</evidence>
<dbReference type="PANTHER" id="PTHR43751:SF3">
    <property type="entry name" value="SULFATASE N-TERMINAL DOMAIN-CONTAINING PROTEIN"/>
    <property type="match status" value="1"/>
</dbReference>
<dbReference type="EMBL" id="CP023777">
    <property type="protein sequence ID" value="ATL47894.1"/>
    <property type="molecule type" value="Genomic_DNA"/>
</dbReference>
<dbReference type="GO" id="GO:0016787">
    <property type="term" value="F:hydrolase activity"/>
    <property type="evidence" value="ECO:0007669"/>
    <property type="project" value="UniProtKB-KW"/>
</dbReference>
<dbReference type="AlphaFoldDB" id="A0A291QVK5"/>
<feature type="signal peptide" evidence="3">
    <location>
        <begin position="1"/>
        <end position="18"/>
    </location>
</feature>
<name>A0A291QVK5_9BACT</name>
<keyword evidence="2" id="KW-0378">Hydrolase</keyword>
<keyword evidence="3" id="KW-0732">Signal</keyword>
<feature type="domain" description="Sulfatase N-terminal" evidence="4">
    <location>
        <begin position="27"/>
        <end position="384"/>
    </location>
</feature>
<proteinExistence type="inferred from homology"/>
<dbReference type="InterPro" id="IPR052701">
    <property type="entry name" value="GAG_Ulvan_Degrading_Sulfatases"/>
</dbReference>
<evidence type="ECO:0000256" key="1">
    <source>
        <dbReference type="ARBA" id="ARBA00008779"/>
    </source>
</evidence>
<evidence type="ECO:0000259" key="4">
    <source>
        <dbReference type="Pfam" id="PF00884"/>
    </source>
</evidence>
<evidence type="ECO:0000256" key="2">
    <source>
        <dbReference type="ARBA" id="ARBA00022801"/>
    </source>
</evidence>
<accession>A0A291QVK5</accession>
<feature type="chain" id="PRO_5012945651" evidence="3">
    <location>
        <begin position="19"/>
        <end position="494"/>
    </location>
</feature>
<dbReference type="RefSeq" id="WP_098194271.1">
    <property type="nucleotide sequence ID" value="NZ_CP023777.1"/>
</dbReference>
<organism evidence="5 6">
    <name type="scientific">Chitinophaga caeni</name>
    <dbReference type="NCBI Taxonomy" id="2029983"/>
    <lineage>
        <taxon>Bacteria</taxon>
        <taxon>Pseudomonadati</taxon>
        <taxon>Bacteroidota</taxon>
        <taxon>Chitinophagia</taxon>
        <taxon>Chitinophagales</taxon>
        <taxon>Chitinophagaceae</taxon>
        <taxon>Chitinophaga</taxon>
    </lineage>
</organism>
<dbReference type="KEGG" id="cbae:COR50_12360"/>
<dbReference type="Proteomes" id="UP000220133">
    <property type="component" value="Chromosome"/>
</dbReference>
<dbReference type="InterPro" id="IPR024607">
    <property type="entry name" value="Sulfatase_CS"/>
</dbReference>
<dbReference type="PROSITE" id="PS00523">
    <property type="entry name" value="SULFATASE_1"/>
    <property type="match status" value="1"/>
</dbReference>
<comment type="similarity">
    <text evidence="1">Belongs to the sulfatase family.</text>
</comment>
<dbReference type="InterPro" id="IPR017850">
    <property type="entry name" value="Alkaline_phosphatase_core_sf"/>
</dbReference>
<evidence type="ECO:0000313" key="6">
    <source>
        <dbReference type="Proteomes" id="UP000220133"/>
    </source>
</evidence>
<gene>
    <name evidence="5" type="ORF">COR50_12360</name>
</gene>
<dbReference type="InterPro" id="IPR000917">
    <property type="entry name" value="Sulfatase_N"/>
</dbReference>
<dbReference type="CDD" id="cd16145">
    <property type="entry name" value="ARS_like"/>
    <property type="match status" value="1"/>
</dbReference>
<dbReference type="Gene3D" id="3.40.720.10">
    <property type="entry name" value="Alkaline Phosphatase, subunit A"/>
    <property type="match status" value="1"/>
</dbReference>
<dbReference type="Pfam" id="PF00884">
    <property type="entry name" value="Sulfatase"/>
    <property type="match status" value="1"/>
</dbReference>
<dbReference type="SUPFAM" id="SSF53649">
    <property type="entry name" value="Alkaline phosphatase-like"/>
    <property type="match status" value="1"/>
</dbReference>
<sequence length="494" mass="55540">MRKLLLLLCSTLPIIAFAQKANNQRKPNIIYIYADDMGIGELGCYGQQQIKTPHLDQLASEGMKFTKHYSGTAVCAPSRCMLLTGRHSGHSYIRGNYELGGFTDATEGGQMPLPEGTYTIGHMLQNAGYVTGAIGKWGLGMFDNSGNPNKQGFDYFYGYLDQKQAHNYYPTHLWENGHWDTLENEFFLVHSPLKPSDTGQAAYDHFIGKEYSMDKLLEKSVQFIKQHKDQPFFLYLPYTGPHVSLQAPKEAVAKYIGTFDEQPYRGNQGYASTLHPKSTYAAMISYFDHNVGAIMELLQQLGLDDNTVVMFSSDNGPTFHTGGINVDDFNSKLGMRGYKGQLYEGGIRAPFIVRWPGHVKAGTTSDLLSNQFDMMATFAAIAGIKAPENDGINILPTLEGKKQKEHHDFMYFEFPERGGQLAIRVGDMKGIKTGMKKNHDAPWQVYDLSKDPDEKNDIASQNPQFIKQLDDIVKREHLRAHITEWEFIDPKTGQ</sequence>
<protein>
    <submittedName>
        <fullName evidence="5">N-acetylgalactosamine-6-sulfatase</fullName>
    </submittedName>
</protein>
<dbReference type="Gene3D" id="3.30.1120.10">
    <property type="match status" value="1"/>
</dbReference>